<dbReference type="GeneID" id="25906947"/>
<organism evidence="2 3">
    <name type="scientific">Sphaeroforma arctica JP610</name>
    <dbReference type="NCBI Taxonomy" id="667725"/>
    <lineage>
        <taxon>Eukaryota</taxon>
        <taxon>Ichthyosporea</taxon>
        <taxon>Ichthyophonida</taxon>
        <taxon>Sphaeroforma</taxon>
    </lineage>
</organism>
<proteinExistence type="predicted"/>
<feature type="region of interest" description="Disordered" evidence="1">
    <location>
        <begin position="84"/>
        <end position="123"/>
    </location>
</feature>
<reference evidence="2 3" key="1">
    <citation type="submission" date="2011-02" db="EMBL/GenBank/DDBJ databases">
        <title>The Genome Sequence of Sphaeroforma arctica JP610.</title>
        <authorList>
            <consortium name="The Broad Institute Genome Sequencing Platform"/>
            <person name="Russ C."/>
            <person name="Cuomo C."/>
            <person name="Young S.K."/>
            <person name="Zeng Q."/>
            <person name="Gargeya S."/>
            <person name="Alvarado L."/>
            <person name="Berlin A."/>
            <person name="Chapman S.B."/>
            <person name="Chen Z."/>
            <person name="Freedman E."/>
            <person name="Gellesch M."/>
            <person name="Goldberg J."/>
            <person name="Griggs A."/>
            <person name="Gujja S."/>
            <person name="Heilman E."/>
            <person name="Heiman D."/>
            <person name="Howarth C."/>
            <person name="Mehta T."/>
            <person name="Neiman D."/>
            <person name="Pearson M."/>
            <person name="Roberts A."/>
            <person name="Saif S."/>
            <person name="Shea T."/>
            <person name="Shenoy N."/>
            <person name="Sisk P."/>
            <person name="Stolte C."/>
            <person name="Sykes S."/>
            <person name="White J."/>
            <person name="Yandava C."/>
            <person name="Burger G."/>
            <person name="Gray M.W."/>
            <person name="Holland P.W.H."/>
            <person name="King N."/>
            <person name="Lang F.B.F."/>
            <person name="Roger A.J."/>
            <person name="Ruiz-Trillo I."/>
            <person name="Haas B."/>
            <person name="Nusbaum C."/>
            <person name="Birren B."/>
        </authorList>
    </citation>
    <scope>NUCLEOTIDE SEQUENCE [LARGE SCALE GENOMIC DNA]</scope>
    <source>
        <strain evidence="2 3">JP610</strain>
    </source>
</reference>
<dbReference type="AlphaFoldDB" id="A0A0L0FXF3"/>
<feature type="compositionally biased region" description="Polar residues" evidence="1">
    <location>
        <begin position="104"/>
        <end position="117"/>
    </location>
</feature>
<sequence length="123" mass="13337">AAVAELGSEKKEMEDRLCQLEVSNENSTELLASVKAAVAQAEGERDEAMAAHDNMKDIVTAAEQRVSTLEAELESAKAAVAEVESEKQSFGERLSLVTARESDSTQSMTDAQVQLTQPRPYHL</sequence>
<gene>
    <name evidence="2" type="ORF">SARC_06443</name>
</gene>
<accession>A0A0L0FXF3</accession>
<dbReference type="Proteomes" id="UP000054560">
    <property type="component" value="Unassembled WGS sequence"/>
</dbReference>
<dbReference type="SUPFAM" id="SSF57997">
    <property type="entry name" value="Tropomyosin"/>
    <property type="match status" value="1"/>
</dbReference>
<evidence type="ECO:0000313" key="2">
    <source>
        <dbReference type="EMBL" id="KNC81231.1"/>
    </source>
</evidence>
<evidence type="ECO:0000256" key="1">
    <source>
        <dbReference type="SAM" id="MobiDB-lite"/>
    </source>
</evidence>
<evidence type="ECO:0000313" key="3">
    <source>
        <dbReference type="Proteomes" id="UP000054560"/>
    </source>
</evidence>
<dbReference type="EMBL" id="KQ242055">
    <property type="protein sequence ID" value="KNC81231.1"/>
    <property type="molecule type" value="Genomic_DNA"/>
</dbReference>
<feature type="non-terminal residue" evidence="2">
    <location>
        <position position="1"/>
    </location>
</feature>
<keyword evidence="3" id="KW-1185">Reference proteome</keyword>
<name>A0A0L0FXF3_9EUKA</name>
<protein>
    <submittedName>
        <fullName evidence="2">Uncharacterized protein</fullName>
    </submittedName>
</protein>
<dbReference type="RefSeq" id="XP_014155133.1">
    <property type="nucleotide sequence ID" value="XM_014299658.1"/>
</dbReference>